<dbReference type="PANTHER" id="PTHR35936">
    <property type="entry name" value="MEMBRANE-BOUND LYTIC MUREIN TRANSGLYCOSYLASE F"/>
    <property type="match status" value="1"/>
</dbReference>
<feature type="domain" description="Ionotropic glutamate receptor C-terminal" evidence="4">
    <location>
        <begin position="30"/>
        <end position="251"/>
    </location>
</feature>
<feature type="region of interest" description="Disordered" evidence="2">
    <location>
        <begin position="1"/>
        <end position="27"/>
    </location>
</feature>
<dbReference type="InterPro" id="IPR001638">
    <property type="entry name" value="Solute-binding_3/MltF_N"/>
</dbReference>
<dbReference type="SMART" id="SM00079">
    <property type="entry name" value="PBPe"/>
    <property type="match status" value="1"/>
</dbReference>
<name>A0A4S4FVA7_9ACTN</name>
<evidence type="ECO:0000313" key="5">
    <source>
        <dbReference type="EMBL" id="THG34829.1"/>
    </source>
</evidence>
<evidence type="ECO:0000259" key="3">
    <source>
        <dbReference type="SMART" id="SM00062"/>
    </source>
</evidence>
<dbReference type="GO" id="GO:0016020">
    <property type="term" value="C:membrane"/>
    <property type="evidence" value="ECO:0007669"/>
    <property type="project" value="InterPro"/>
</dbReference>
<organism evidence="5 6">
    <name type="scientific">Adlercreutzia caecimuris</name>
    <dbReference type="NCBI Taxonomy" id="671266"/>
    <lineage>
        <taxon>Bacteria</taxon>
        <taxon>Bacillati</taxon>
        <taxon>Actinomycetota</taxon>
        <taxon>Coriobacteriia</taxon>
        <taxon>Eggerthellales</taxon>
        <taxon>Eggerthellaceae</taxon>
        <taxon>Adlercreutzia</taxon>
    </lineage>
</organism>
<reference evidence="5 6" key="1">
    <citation type="submission" date="2019-04" db="EMBL/GenBank/DDBJ databases">
        <title>Microbes associate with the intestines of laboratory mice.</title>
        <authorList>
            <person name="Navarre W."/>
            <person name="Wong E."/>
            <person name="Huang K.C."/>
            <person name="Tropini C."/>
            <person name="Ng K."/>
            <person name="Yu B."/>
        </authorList>
    </citation>
    <scope>NUCLEOTIDE SEQUENCE [LARGE SCALE GENOMIC DNA]</scope>
    <source>
        <strain evidence="5 6">NM80_B27</strain>
    </source>
</reference>
<feature type="compositionally biased region" description="Gly residues" evidence="2">
    <location>
        <begin position="1"/>
        <end position="11"/>
    </location>
</feature>
<keyword evidence="1" id="KW-0732">Signal</keyword>
<sequence length="268" mass="28897">MLVGCASGGAGANSTADPAADGNATDQGSTLRVAMELAYPPFETKDDAGNPEGLAVDFIRDFGAAYGYDVQIENTAWDGLIPALQTDKADLVISSMTITDERKQSVDFSDAYAMAQLAILANANSGVASIDDLNQTGKKVAVKTGSTGDVYATKNLTNAEIVRLADESACVTEVVQGKADGFLYDQLTIYRNHQANPDTTEAVFIPFQDAEEWGIAVKKGNTALLDQLNAFIAQSKTDGEFDRLTEKYLAEEKKAFDEYGFKWFFDFE</sequence>
<dbReference type="CDD" id="cd13629">
    <property type="entry name" value="PBP2_Dsm1740"/>
    <property type="match status" value="1"/>
</dbReference>
<evidence type="ECO:0000256" key="2">
    <source>
        <dbReference type="SAM" id="MobiDB-lite"/>
    </source>
</evidence>
<comment type="caution">
    <text evidence="5">The sequence shown here is derived from an EMBL/GenBank/DDBJ whole genome shotgun (WGS) entry which is preliminary data.</text>
</comment>
<evidence type="ECO:0000259" key="4">
    <source>
        <dbReference type="SMART" id="SM00079"/>
    </source>
</evidence>
<accession>A0A4S4FVA7</accession>
<dbReference type="SUPFAM" id="SSF53850">
    <property type="entry name" value="Periplasmic binding protein-like II"/>
    <property type="match status" value="1"/>
</dbReference>
<gene>
    <name evidence="5" type="ORF">E5986_11110</name>
</gene>
<dbReference type="GO" id="GO:0015276">
    <property type="term" value="F:ligand-gated monoatomic ion channel activity"/>
    <property type="evidence" value="ECO:0007669"/>
    <property type="project" value="InterPro"/>
</dbReference>
<dbReference type="Proteomes" id="UP000308978">
    <property type="component" value="Unassembled WGS sequence"/>
</dbReference>
<proteinExistence type="predicted"/>
<dbReference type="Gene3D" id="3.40.190.10">
    <property type="entry name" value="Periplasmic binding protein-like II"/>
    <property type="match status" value="2"/>
</dbReference>
<feature type="domain" description="Solute-binding protein family 3/N-terminal" evidence="3">
    <location>
        <begin position="30"/>
        <end position="252"/>
    </location>
</feature>
<dbReference type="SMART" id="SM00062">
    <property type="entry name" value="PBPb"/>
    <property type="match status" value="1"/>
</dbReference>
<dbReference type="Pfam" id="PF00497">
    <property type="entry name" value="SBP_bac_3"/>
    <property type="match status" value="1"/>
</dbReference>
<evidence type="ECO:0000256" key="1">
    <source>
        <dbReference type="ARBA" id="ARBA00022729"/>
    </source>
</evidence>
<dbReference type="EMBL" id="SSTJ01000022">
    <property type="protein sequence ID" value="THG34829.1"/>
    <property type="molecule type" value="Genomic_DNA"/>
</dbReference>
<dbReference type="PANTHER" id="PTHR35936:SF17">
    <property type="entry name" value="ARGININE-BINDING EXTRACELLULAR PROTEIN ARTP"/>
    <property type="match status" value="1"/>
</dbReference>
<evidence type="ECO:0000313" key="6">
    <source>
        <dbReference type="Proteomes" id="UP000308978"/>
    </source>
</evidence>
<dbReference type="AlphaFoldDB" id="A0A4S4FVA7"/>
<protein>
    <submittedName>
        <fullName evidence="5">Transporter substrate-binding domain-containing protein</fullName>
    </submittedName>
</protein>
<dbReference type="InterPro" id="IPR001320">
    <property type="entry name" value="Iontro_rcpt_C"/>
</dbReference>